<evidence type="ECO:0000256" key="1">
    <source>
        <dbReference type="ARBA" id="ARBA00001974"/>
    </source>
</evidence>
<evidence type="ECO:0000256" key="2">
    <source>
        <dbReference type="ARBA" id="ARBA00009130"/>
    </source>
</evidence>
<dbReference type="RefSeq" id="WP_060778355.1">
    <property type="nucleotide sequence ID" value="NZ_CAJHLF010000016.1"/>
</dbReference>
<evidence type="ECO:0000256" key="6">
    <source>
        <dbReference type="ARBA" id="ARBA00023097"/>
    </source>
</evidence>
<feature type="domain" description="FAD/NAD(P)-binding" evidence="9">
    <location>
        <begin position="1"/>
        <end position="303"/>
    </location>
</feature>
<dbReference type="Pfam" id="PF07992">
    <property type="entry name" value="Pyr_redox_2"/>
    <property type="match status" value="1"/>
</dbReference>
<evidence type="ECO:0000313" key="12">
    <source>
        <dbReference type="Proteomes" id="UP000594771"/>
    </source>
</evidence>
<dbReference type="GeneID" id="35767244"/>
<gene>
    <name evidence="11" type="ORF">I6G68_05030</name>
    <name evidence="10" type="ORF">ODY43_00305</name>
</gene>
<dbReference type="Proteomes" id="UP000594771">
    <property type="component" value="Chromosome"/>
</dbReference>
<feature type="domain" description="Pyridine nucleotide-disulphide oxidoreductase dimerisation" evidence="8">
    <location>
        <begin position="328"/>
        <end position="430"/>
    </location>
</feature>
<dbReference type="InterPro" id="IPR016156">
    <property type="entry name" value="FAD/NAD-linked_Rdtase_dimer_sf"/>
</dbReference>
<dbReference type="EMBL" id="CP065662">
    <property type="protein sequence ID" value="QPS00766.1"/>
    <property type="molecule type" value="Genomic_DNA"/>
</dbReference>
<dbReference type="SUPFAM" id="SSF55424">
    <property type="entry name" value="FAD/NAD-linked reductases, dimerisation (C-terminal) domain"/>
    <property type="match status" value="1"/>
</dbReference>
<dbReference type="KEGG" id="aun:AWM73_05020"/>
<dbReference type="InterPro" id="IPR036188">
    <property type="entry name" value="FAD/NAD-bd_sf"/>
</dbReference>
<evidence type="ECO:0000256" key="5">
    <source>
        <dbReference type="ARBA" id="ARBA00023002"/>
    </source>
</evidence>
<evidence type="ECO:0000313" key="11">
    <source>
        <dbReference type="EMBL" id="QPS00766.1"/>
    </source>
</evidence>
<reference evidence="10" key="2">
    <citation type="submission" date="2022-09" db="EMBL/GenBank/DDBJ databases">
        <title>Aerococcus urinae taxonomy study.</title>
        <authorList>
            <person name="Christensen J."/>
            <person name="Senneby E."/>
        </authorList>
    </citation>
    <scope>NUCLEOTIDE SEQUENCE</scope>
    <source>
        <strain evidence="10">NLD-066-U95</strain>
    </source>
</reference>
<dbReference type="InterPro" id="IPR004099">
    <property type="entry name" value="Pyr_nucl-diS_OxRdtase_dimer"/>
</dbReference>
<dbReference type="Gene3D" id="3.30.390.30">
    <property type="match status" value="1"/>
</dbReference>
<organism evidence="11 12">
    <name type="scientific">Aerococcus urinae</name>
    <dbReference type="NCBI Taxonomy" id="1376"/>
    <lineage>
        <taxon>Bacteria</taxon>
        <taxon>Bacillati</taxon>
        <taxon>Bacillota</taxon>
        <taxon>Bacilli</taxon>
        <taxon>Lactobacillales</taxon>
        <taxon>Aerococcaceae</taxon>
        <taxon>Aerococcus</taxon>
    </lineage>
</organism>
<keyword evidence="3" id="KW-0285">Flavoprotein</keyword>
<dbReference type="AlphaFoldDB" id="A0A0X8FEP3"/>
<keyword evidence="4" id="KW-0274">FAD</keyword>
<keyword evidence="13" id="KW-1185">Reference proteome</keyword>
<keyword evidence="5" id="KW-0560">Oxidoreductase</keyword>
<evidence type="ECO:0000259" key="9">
    <source>
        <dbReference type="Pfam" id="PF07992"/>
    </source>
</evidence>
<sequence>MKYAIVGTSHAGYEAAQTILEAQPDAEINLYEAGSTASFLSCGIQSYLEGESESLDDLHYANEASYKEQGINIMVNTEVVSFDGDAKTVTVKTPEGERTDDYDKLILSPGAIPTPLPVDGVDAENVFYLRGRDWAQKVHDRMKDAKKVVVVGGGYIGIEAAEAYALAGIDTTVIDFQDRILPTYLDEEFTDILTKNAESHGLTFHGGEGVQSFETKDGKVSAVVTDKNTYEADTVIVSIGIKPNTKWLEGLVDMDQKGFIEVNEKHETSVKDVYAAGDATLVPFSPTGKKVSYALASTARRQGIVAAKNALGEEATIRPVSGTSGLHLFDYEFSTSGIKDSNADWYDGEVDSKYVTARLRPTFFTELNEDNNTVYMQINFDKESHVVLGAQFMSKGSVGELGNIMSVVIDHKMTLEELEAQDFFFQPEFDGPWHPINVLAMQALGRTYGSDKMLFM</sequence>
<keyword evidence="7" id="KW-0676">Redox-active center</keyword>
<dbReference type="Pfam" id="PF02852">
    <property type="entry name" value="Pyr_redox_dim"/>
    <property type="match status" value="1"/>
</dbReference>
<dbReference type="PRINTS" id="PR00368">
    <property type="entry name" value="FADPNR"/>
</dbReference>
<keyword evidence="6" id="KW-0558">Oxidation</keyword>
<evidence type="ECO:0000313" key="10">
    <source>
        <dbReference type="EMBL" id="MCY3052446.1"/>
    </source>
</evidence>
<protein>
    <submittedName>
        <fullName evidence="11">FAD-dependent oxidoreductase</fullName>
    </submittedName>
</protein>
<dbReference type="EMBL" id="JAOTML010000001">
    <property type="protein sequence ID" value="MCY3052446.1"/>
    <property type="molecule type" value="Genomic_DNA"/>
</dbReference>
<evidence type="ECO:0000259" key="8">
    <source>
        <dbReference type="Pfam" id="PF02852"/>
    </source>
</evidence>
<dbReference type="PRINTS" id="PR00411">
    <property type="entry name" value="PNDRDTASEI"/>
</dbReference>
<dbReference type="SUPFAM" id="SSF51905">
    <property type="entry name" value="FAD/NAD(P)-binding domain"/>
    <property type="match status" value="2"/>
</dbReference>
<dbReference type="GO" id="GO:0016491">
    <property type="term" value="F:oxidoreductase activity"/>
    <property type="evidence" value="ECO:0007669"/>
    <property type="project" value="UniProtKB-KW"/>
</dbReference>
<dbReference type="InterPro" id="IPR023753">
    <property type="entry name" value="FAD/NAD-binding_dom"/>
</dbReference>
<dbReference type="OrthoDB" id="9802028at2"/>
<evidence type="ECO:0000256" key="4">
    <source>
        <dbReference type="ARBA" id="ARBA00022827"/>
    </source>
</evidence>
<accession>A0A0X8FEP3</accession>
<dbReference type="Proteomes" id="UP001069145">
    <property type="component" value="Unassembled WGS sequence"/>
</dbReference>
<comment type="cofactor">
    <cofactor evidence="1">
        <name>FAD</name>
        <dbReference type="ChEBI" id="CHEBI:57692"/>
    </cofactor>
</comment>
<evidence type="ECO:0000256" key="3">
    <source>
        <dbReference type="ARBA" id="ARBA00022630"/>
    </source>
</evidence>
<reference evidence="11 12" key="1">
    <citation type="submission" date="2020-12" db="EMBL/GenBank/DDBJ databases">
        <title>FDA dAtabase for Regulatory Grade micrObial Sequences (FDA-ARGOS): Supporting development and validation of Infectious Disease Dx tests.</title>
        <authorList>
            <person name="Sproer C."/>
            <person name="Gronow S."/>
            <person name="Severitt S."/>
            <person name="Schroder I."/>
            <person name="Tallon L."/>
            <person name="Sadzewicz L."/>
            <person name="Zhao X."/>
            <person name="Boylan J."/>
            <person name="Ott S."/>
            <person name="Bowen H."/>
            <person name="Vavikolanu K."/>
            <person name="Mehta A."/>
            <person name="Aluvathingal J."/>
            <person name="Nadendla S."/>
            <person name="Lowell S."/>
            <person name="Myers T."/>
            <person name="Yan Y."/>
            <person name="Sichtig H."/>
        </authorList>
    </citation>
    <scope>NUCLEOTIDE SEQUENCE [LARGE SCALE GENOMIC DNA]</scope>
    <source>
        <strain evidence="11 12">FDAARGOS_911</strain>
    </source>
</reference>
<dbReference type="PANTHER" id="PTHR43429:SF1">
    <property type="entry name" value="NAD(P)H SULFUR OXIDOREDUCTASE (COA-DEPENDENT)"/>
    <property type="match status" value="1"/>
</dbReference>
<name>A0A0X8FEP3_9LACT</name>
<evidence type="ECO:0000313" key="13">
    <source>
        <dbReference type="Proteomes" id="UP001069145"/>
    </source>
</evidence>
<dbReference type="PANTHER" id="PTHR43429">
    <property type="entry name" value="PYRIDINE NUCLEOTIDE-DISULFIDE OXIDOREDUCTASE DOMAIN-CONTAINING"/>
    <property type="match status" value="1"/>
</dbReference>
<evidence type="ECO:0000256" key="7">
    <source>
        <dbReference type="ARBA" id="ARBA00023284"/>
    </source>
</evidence>
<comment type="similarity">
    <text evidence="2">Belongs to the class-III pyridine nucleotide-disulfide oxidoreductase family.</text>
</comment>
<dbReference type="InterPro" id="IPR050260">
    <property type="entry name" value="FAD-bd_OxRdtase"/>
</dbReference>
<dbReference type="Gene3D" id="3.50.50.60">
    <property type="entry name" value="FAD/NAD(P)-binding domain"/>
    <property type="match status" value="2"/>
</dbReference>
<proteinExistence type="inferred from homology"/>